<evidence type="ECO:0000256" key="1">
    <source>
        <dbReference type="SAM" id="Phobius"/>
    </source>
</evidence>
<comment type="caution">
    <text evidence="2">The sequence shown here is derived from an EMBL/GenBank/DDBJ whole genome shotgun (WGS) entry which is preliminary data.</text>
</comment>
<keyword evidence="3" id="KW-1185">Reference proteome</keyword>
<dbReference type="AlphaFoldDB" id="F9W3D9"/>
<dbReference type="Proteomes" id="UP000000702">
    <property type="component" value="Unassembled WGS sequence"/>
</dbReference>
<dbReference type="EMBL" id="CAEQ01000398">
    <property type="protein sequence ID" value="CCD11650.1"/>
    <property type="molecule type" value="Genomic_DNA"/>
</dbReference>
<proteinExistence type="predicted"/>
<reference evidence="3" key="1">
    <citation type="submission" date="2011-07" db="EMBL/GenBank/DDBJ databases">
        <title>Divergent evolution of antigenic variation in African trypanosomes.</title>
        <authorList>
            <person name="Jackson A.P."/>
            <person name="Berry A."/>
            <person name="Allison H.C."/>
            <person name="Burton P."/>
            <person name="Anderson J."/>
            <person name="Aslett M."/>
            <person name="Brown R."/>
            <person name="Corton N."/>
            <person name="Harris D."/>
            <person name="Hauser H."/>
            <person name="Gamble J."/>
            <person name="Gilderthorp R."/>
            <person name="McQuillan J."/>
            <person name="Quail M.A."/>
            <person name="Sanders M."/>
            <person name="Van Tonder A."/>
            <person name="Ginger M.L."/>
            <person name="Donelson J.E."/>
            <person name="Field M.C."/>
            <person name="Barry J.D."/>
            <person name="Berriman M."/>
            <person name="Hertz-Fowler C."/>
        </authorList>
    </citation>
    <scope>NUCLEOTIDE SEQUENCE [LARGE SCALE GENOMIC DNA]</scope>
    <source>
        <strain evidence="3">IL3000</strain>
    </source>
</reference>
<evidence type="ECO:0000313" key="3">
    <source>
        <dbReference type="Proteomes" id="UP000000702"/>
    </source>
</evidence>
<gene>
    <name evidence="2" type="ORF">TCIL3000_0_26150</name>
</gene>
<protein>
    <submittedName>
        <fullName evidence="2">Uncharacterized protein</fullName>
    </submittedName>
</protein>
<keyword evidence="1" id="KW-1133">Transmembrane helix</keyword>
<organism evidence="2 3">
    <name type="scientific">Trypanosoma congolense (strain IL3000)</name>
    <dbReference type="NCBI Taxonomy" id="1068625"/>
    <lineage>
        <taxon>Eukaryota</taxon>
        <taxon>Discoba</taxon>
        <taxon>Euglenozoa</taxon>
        <taxon>Kinetoplastea</taxon>
        <taxon>Metakinetoplastina</taxon>
        <taxon>Trypanosomatida</taxon>
        <taxon>Trypanosomatidae</taxon>
        <taxon>Trypanosoma</taxon>
        <taxon>Nannomonas</taxon>
    </lineage>
</organism>
<accession>F9W3D9</accession>
<name>F9W3D9_TRYCI</name>
<evidence type="ECO:0000313" key="2">
    <source>
        <dbReference type="EMBL" id="CCD11650.1"/>
    </source>
</evidence>
<feature type="transmembrane region" description="Helical" evidence="1">
    <location>
        <begin position="49"/>
        <end position="73"/>
    </location>
</feature>
<reference evidence="2 3" key="2">
    <citation type="journal article" date="2012" name="Proc. Natl. Acad. Sci. U.S.A.">
        <title>Antigenic diversity is generated by distinct evolutionary mechanisms in African trypanosome species.</title>
        <authorList>
            <person name="Jackson A.P."/>
            <person name="Berry A."/>
            <person name="Aslett M."/>
            <person name="Allison H.C."/>
            <person name="Burton P."/>
            <person name="Vavrova-Anderson J."/>
            <person name="Brown R."/>
            <person name="Browne H."/>
            <person name="Corton N."/>
            <person name="Hauser H."/>
            <person name="Gamble J."/>
            <person name="Gilderthorp R."/>
            <person name="Marcello L."/>
            <person name="McQuillan J."/>
            <person name="Otto T.D."/>
            <person name="Quail M.A."/>
            <person name="Sanders M.J."/>
            <person name="van Tonder A."/>
            <person name="Ginger M.L."/>
            <person name="Field M.C."/>
            <person name="Barry J.D."/>
            <person name="Hertz-Fowler C."/>
            <person name="Berriman M."/>
        </authorList>
    </citation>
    <scope>NUCLEOTIDE SEQUENCE [LARGE SCALE GENOMIC DNA]</scope>
    <source>
        <strain evidence="2 3">IL3000</strain>
    </source>
</reference>
<keyword evidence="1" id="KW-0812">Transmembrane</keyword>
<sequence length="122" mass="14059">MQPHSLLPSFHIANFAILHASVKKKKPSLREVCYAHTHTYTCIYVYTHLYYRVILFLPSFLFFGAAVFICCAFPRARWSTVFSGGGKETKIVYFRSTKKENIFCRTTVPFTSTQKASSELLF</sequence>
<keyword evidence="1" id="KW-0472">Membrane</keyword>